<accession>A0A1K1NG35</accession>
<dbReference type="InterPro" id="IPR025877">
    <property type="entry name" value="MobA-like_NTP_Trfase"/>
</dbReference>
<reference evidence="3 5" key="2">
    <citation type="submission" date="2023-11" db="EMBL/GenBank/DDBJ databases">
        <title>MicrobeMod: A computational toolkit for identifying prokaryotic methylation and restriction-modification with nanopore sequencing.</title>
        <authorList>
            <person name="Crits-Christoph A."/>
            <person name="Kang S.C."/>
            <person name="Lee H."/>
            <person name="Ostrov N."/>
        </authorList>
    </citation>
    <scope>NUCLEOTIDE SEQUENCE [LARGE SCALE GENOMIC DNA]</scope>
    <source>
        <strain evidence="3 5">ATCC 23090</strain>
    </source>
</reference>
<keyword evidence="2" id="KW-0808">Transferase</keyword>
<keyword evidence="2" id="KW-0548">Nucleotidyltransferase</keyword>
<dbReference type="SUPFAM" id="SSF53448">
    <property type="entry name" value="Nucleotide-diphospho-sugar transferases"/>
    <property type="match status" value="1"/>
</dbReference>
<proteinExistence type="predicted"/>
<dbReference type="PANTHER" id="PTHR43777:SF1">
    <property type="entry name" value="MOLYBDENUM COFACTOR CYTIDYLYLTRANSFERASE"/>
    <property type="match status" value="1"/>
</dbReference>
<dbReference type="Proteomes" id="UP000183788">
    <property type="component" value="Unassembled WGS sequence"/>
</dbReference>
<dbReference type="GO" id="GO:0016779">
    <property type="term" value="F:nucleotidyltransferase activity"/>
    <property type="evidence" value="ECO:0007669"/>
    <property type="project" value="UniProtKB-KW"/>
</dbReference>
<evidence type="ECO:0000313" key="5">
    <source>
        <dbReference type="Proteomes" id="UP001326715"/>
    </source>
</evidence>
<feature type="domain" description="MobA-like NTP transferase" evidence="1">
    <location>
        <begin position="6"/>
        <end position="168"/>
    </location>
</feature>
<evidence type="ECO:0000259" key="1">
    <source>
        <dbReference type="Pfam" id="PF12804"/>
    </source>
</evidence>
<dbReference type="RefSeq" id="WP_072358019.1">
    <property type="nucleotide sequence ID" value="NZ_CBHWAX010000102.1"/>
</dbReference>
<reference evidence="2 4" key="1">
    <citation type="submission" date="2016-11" db="EMBL/GenBank/DDBJ databases">
        <authorList>
            <person name="Jaros S."/>
            <person name="Januszkiewicz K."/>
            <person name="Wedrychowicz H."/>
        </authorList>
    </citation>
    <scope>NUCLEOTIDE SEQUENCE [LARGE SCALE GENOMIC DNA]</scope>
    <source>
        <strain evidence="2 4">DSM 784</strain>
    </source>
</reference>
<dbReference type="Pfam" id="PF12804">
    <property type="entry name" value="NTP_transf_3"/>
    <property type="match status" value="1"/>
</dbReference>
<dbReference type="Gene3D" id="3.90.550.10">
    <property type="entry name" value="Spore Coat Polysaccharide Biosynthesis Protein SpsA, Chain A"/>
    <property type="match status" value="1"/>
</dbReference>
<gene>
    <name evidence="2" type="ORF">SAMN05661012_01280</name>
    <name evidence="3" type="ORF">SR876_06405</name>
</gene>
<dbReference type="OrthoDB" id="9779263at2"/>
<dbReference type="AlphaFoldDB" id="A0A1K1NG35"/>
<name>A0A1K1NG35_9BACT</name>
<evidence type="ECO:0000313" key="4">
    <source>
        <dbReference type="Proteomes" id="UP000183788"/>
    </source>
</evidence>
<dbReference type="CDD" id="cd04182">
    <property type="entry name" value="GT_2_like_f"/>
    <property type="match status" value="1"/>
</dbReference>
<dbReference type="Proteomes" id="UP001326715">
    <property type="component" value="Chromosome"/>
</dbReference>
<evidence type="ECO:0000313" key="3">
    <source>
        <dbReference type="EMBL" id="WQG91123.1"/>
    </source>
</evidence>
<keyword evidence="5" id="KW-1185">Reference proteome</keyword>
<dbReference type="PANTHER" id="PTHR43777">
    <property type="entry name" value="MOLYBDENUM COFACTOR CYTIDYLYLTRANSFERASE"/>
    <property type="match status" value="1"/>
</dbReference>
<sequence length="196" mass="21378">MDTYGVLILGAGNSSRLGQPKQLLRYQGRTLIRHMGEEAISAVDNPVMVVTGANAALVEEALRELPIEVVENDHWEDGMGSSIGIGISEMLLLHPELANIIIMVCDQPFVNAGLLRRLMRHQQVTGKGIIGASYENTIGTPVLFGSHYFPALKELEGPDGMRQLLRQSTGDIAIVSFPLGALDIDTADDYQQLLKR</sequence>
<dbReference type="STRING" id="1004.SAMN05661012_01280"/>
<organism evidence="2 4">
    <name type="scientific">Chitinophaga sancti</name>
    <dbReference type="NCBI Taxonomy" id="1004"/>
    <lineage>
        <taxon>Bacteria</taxon>
        <taxon>Pseudomonadati</taxon>
        <taxon>Bacteroidota</taxon>
        <taxon>Chitinophagia</taxon>
        <taxon>Chitinophagales</taxon>
        <taxon>Chitinophagaceae</taxon>
        <taxon>Chitinophaga</taxon>
    </lineage>
</organism>
<dbReference type="EMBL" id="CP140154">
    <property type="protein sequence ID" value="WQG91123.1"/>
    <property type="molecule type" value="Genomic_DNA"/>
</dbReference>
<dbReference type="EMBL" id="FPIZ01000003">
    <property type="protein sequence ID" value="SFW34221.1"/>
    <property type="molecule type" value="Genomic_DNA"/>
</dbReference>
<protein>
    <submittedName>
        <fullName evidence="2">Molybdenum cofactor cytidylyltransferase</fullName>
    </submittedName>
    <submittedName>
        <fullName evidence="3">Nucleotidyltransferase family protein</fullName>
    </submittedName>
</protein>
<evidence type="ECO:0000313" key="2">
    <source>
        <dbReference type="EMBL" id="SFW34221.1"/>
    </source>
</evidence>
<dbReference type="InterPro" id="IPR029044">
    <property type="entry name" value="Nucleotide-diphossugar_trans"/>
</dbReference>